<feature type="compositionally biased region" description="Basic residues" evidence="2">
    <location>
        <begin position="1057"/>
        <end position="1067"/>
    </location>
</feature>
<dbReference type="SUPFAM" id="SSF50939">
    <property type="entry name" value="Sialidases"/>
    <property type="match status" value="2"/>
</dbReference>
<keyword evidence="1" id="KW-0677">Repeat</keyword>
<feature type="domain" description="Sortilin N-terminal" evidence="4">
    <location>
        <begin position="79"/>
        <end position="200"/>
    </location>
</feature>
<dbReference type="CDD" id="cd15482">
    <property type="entry name" value="Sialidase_non-viral"/>
    <property type="match status" value="2"/>
</dbReference>
<feature type="region of interest" description="Disordered" evidence="2">
    <location>
        <begin position="1047"/>
        <end position="1067"/>
    </location>
</feature>
<dbReference type="Gene3D" id="2.130.10.10">
    <property type="entry name" value="YVTN repeat-like/Quinoprotein amine dehydrogenase"/>
    <property type="match status" value="5"/>
</dbReference>
<dbReference type="Proteomes" id="UP001597110">
    <property type="component" value="Unassembled WGS sequence"/>
</dbReference>
<feature type="compositionally biased region" description="Polar residues" evidence="2">
    <location>
        <begin position="533"/>
        <end position="543"/>
    </location>
</feature>
<proteinExistence type="predicted"/>
<dbReference type="InterPro" id="IPR036278">
    <property type="entry name" value="Sialidase_sf"/>
</dbReference>
<evidence type="ECO:0000256" key="1">
    <source>
        <dbReference type="ARBA" id="ARBA00022737"/>
    </source>
</evidence>
<dbReference type="RefSeq" id="WP_386821932.1">
    <property type="nucleotide sequence ID" value="NZ_JBHTIF010000001.1"/>
</dbReference>
<dbReference type="InterPro" id="IPR052025">
    <property type="entry name" value="Xyloglucanase_GH74"/>
</dbReference>
<dbReference type="PANTHER" id="PTHR43739:SF5">
    <property type="entry name" value="EXO-ALPHA-SIALIDASE"/>
    <property type="match status" value="1"/>
</dbReference>
<evidence type="ECO:0000256" key="2">
    <source>
        <dbReference type="SAM" id="MobiDB-lite"/>
    </source>
</evidence>
<evidence type="ECO:0000313" key="6">
    <source>
        <dbReference type="Proteomes" id="UP001597110"/>
    </source>
</evidence>
<keyword evidence="6" id="KW-1185">Reference proteome</keyword>
<name>A0ABW2YAS2_9GAMM</name>
<dbReference type="InterPro" id="IPR015943">
    <property type="entry name" value="WD40/YVTN_repeat-like_dom_sf"/>
</dbReference>
<feature type="signal peptide" evidence="3">
    <location>
        <begin position="1"/>
        <end position="23"/>
    </location>
</feature>
<gene>
    <name evidence="5" type="ORF">ACFQ0E_01480</name>
</gene>
<evidence type="ECO:0000256" key="3">
    <source>
        <dbReference type="SAM" id="SignalP"/>
    </source>
</evidence>
<keyword evidence="3" id="KW-0732">Signal</keyword>
<feature type="chain" id="PRO_5045143013" evidence="3">
    <location>
        <begin position="24"/>
        <end position="1067"/>
    </location>
</feature>
<dbReference type="Pfam" id="PF15902">
    <property type="entry name" value="Sortilin-Vps10"/>
    <property type="match status" value="1"/>
</dbReference>
<reference evidence="6" key="1">
    <citation type="journal article" date="2019" name="Int. J. Syst. Evol. Microbiol.">
        <title>The Global Catalogue of Microorganisms (GCM) 10K type strain sequencing project: providing services to taxonomists for standard genome sequencing and annotation.</title>
        <authorList>
            <consortium name="The Broad Institute Genomics Platform"/>
            <consortium name="The Broad Institute Genome Sequencing Center for Infectious Disease"/>
            <person name="Wu L."/>
            <person name="Ma J."/>
        </authorList>
    </citation>
    <scope>NUCLEOTIDE SEQUENCE [LARGE SCALE GENOMIC DNA]</scope>
    <source>
        <strain evidence="6">CCUG 55585</strain>
    </source>
</reference>
<feature type="region of interest" description="Disordered" evidence="2">
    <location>
        <begin position="533"/>
        <end position="555"/>
    </location>
</feature>
<comment type="caution">
    <text evidence="5">The sequence shown here is derived from an EMBL/GenBank/DDBJ whole genome shotgun (WGS) entry which is preliminary data.</text>
</comment>
<dbReference type="EMBL" id="JBHTIF010000001">
    <property type="protein sequence ID" value="MFD0724260.1"/>
    <property type="molecule type" value="Genomic_DNA"/>
</dbReference>
<evidence type="ECO:0000313" key="5">
    <source>
        <dbReference type="EMBL" id="MFD0724260.1"/>
    </source>
</evidence>
<evidence type="ECO:0000259" key="4">
    <source>
        <dbReference type="Pfam" id="PF15902"/>
    </source>
</evidence>
<protein>
    <submittedName>
        <fullName evidence="5">WD40/YVTN/BNR-like repeat-containing protein</fullName>
    </submittedName>
</protein>
<sequence length="1067" mass="115288">MHLSMNVLALAIGATLSSGMALAQTRDDAASHPDQGVISGLGVRNIGSAAMSGRVSALAAARRKDGALTIYVGAASGGVWKSTDGGTTFRPKFDKQPVQSIGAITLNPNNPDDIWVGTGEAWVRNSVSIGDGVYRSTDGGESWKHLGLPNSERIVRIEVDPRNAETALVCVTGKLWSDSTERGVYRTTDGGKSWTLVLKGGNPSTGCGNMSIDAKNPDVVFASLWDFRRKGWTFRSGGEGPDAPSGSGLYRSADGGRTWKEVTGGGLPAKPYGRVGVAVAPSDSNIVYAVVEGVKSALYRSADGGRTWERRDDSQMMVWRPFYFSHLVVDPSNPDRLFKPNLQLIQSNDGGKTFSNAGGGAHGDFHDLWIDPKDPQHVIAGDDGGLWFSKDGANRWWKANNLPISQFYHVSVDDKDPYQVYGGLQDNSSWVGDSSYPGGVTNSRWENLYGGDGFWVFSDPVDPNFAYAEFQGGNLARIDRRTLATRDIQPRARDGEKLRWNWNTPLHLSPNEKGTLYMGSQFLFRTRNQGQTWDRISPDLTTNDPKKQQQELSGGITVDNSSAEMHTTIYTISESPKDGKVIWVGTDDGNVQVTRDGGASWKNVTANAKVPANSWVSYIDASRHAPGTAYVAFDRHTFGEMGPMLYKTTDYGATWTALATPKDPKGIRGYAHVLREDPVRPGLLYAGTELGLWVSLDDGAHWAQFKGGDFPAVAVRDIVVQPRDHDLVLATHGRGIWIVDDLTPLRSLDAATLAKDAAFLPGRAQQQRYNTFGGWPEGDASYAGANAPNGVVITYFQKTRHLFGKLKLEVIGPDGKVIETLPASKRRGINRVLWSMNVKPPVVPPAASVAGNSLQGPRVPPGTYTVRMTKGEQVFEQKIEVGLDRRAPFSVADRRANFDATMKVHAMFGRMSVLIAKIQAVRGGADGTAGKLPQDDALRAQLAALSARADALRKEIVATKEGGAITGEERLREHMDALYGGLIGYEGKPADTLVDYTGVLDRRLAKLEADLKGLQDGDLAKANAALKAKGLPEIALPAQAPLAWQSSGVPEGLAAKGQRKGTGKPRR</sequence>
<organism evidence="5 6">
    <name type="scientific">Lysobacter brunescens</name>
    <dbReference type="NCBI Taxonomy" id="262323"/>
    <lineage>
        <taxon>Bacteria</taxon>
        <taxon>Pseudomonadati</taxon>
        <taxon>Pseudomonadota</taxon>
        <taxon>Gammaproteobacteria</taxon>
        <taxon>Lysobacterales</taxon>
        <taxon>Lysobacteraceae</taxon>
        <taxon>Lysobacter</taxon>
    </lineage>
</organism>
<accession>A0ABW2YAS2</accession>
<dbReference type="InterPro" id="IPR031778">
    <property type="entry name" value="Sortilin_N"/>
</dbReference>
<dbReference type="PANTHER" id="PTHR43739">
    <property type="entry name" value="XYLOGLUCANASE (EUROFUNG)"/>
    <property type="match status" value="1"/>
</dbReference>